<gene>
    <name evidence="2" type="ORF">CERZMDRAFT_87554</name>
</gene>
<feature type="compositionally biased region" description="Pro residues" evidence="1">
    <location>
        <begin position="80"/>
        <end position="91"/>
    </location>
</feature>
<feature type="region of interest" description="Disordered" evidence="1">
    <location>
        <begin position="68"/>
        <end position="97"/>
    </location>
</feature>
<feature type="compositionally biased region" description="Low complexity" evidence="1">
    <location>
        <begin position="30"/>
        <end position="53"/>
    </location>
</feature>
<reference evidence="2" key="1">
    <citation type="journal article" date="2020" name="Stud. Mycol.">
        <title>101 Dothideomycetes genomes: a test case for predicting lifestyles and emergence of pathogens.</title>
        <authorList>
            <person name="Haridas S."/>
            <person name="Albert R."/>
            <person name="Binder M."/>
            <person name="Bloem J."/>
            <person name="Labutti K."/>
            <person name="Salamov A."/>
            <person name="Andreopoulos B."/>
            <person name="Baker S."/>
            <person name="Barry K."/>
            <person name="Bills G."/>
            <person name="Bluhm B."/>
            <person name="Cannon C."/>
            <person name="Castanera R."/>
            <person name="Culley D."/>
            <person name="Daum C."/>
            <person name="Ezra D."/>
            <person name="Gonzalez J."/>
            <person name="Henrissat B."/>
            <person name="Kuo A."/>
            <person name="Liang C."/>
            <person name="Lipzen A."/>
            <person name="Lutzoni F."/>
            <person name="Magnuson J."/>
            <person name="Mondo S."/>
            <person name="Nolan M."/>
            <person name="Ohm R."/>
            <person name="Pangilinan J."/>
            <person name="Park H.-J."/>
            <person name="Ramirez L."/>
            <person name="Alfaro M."/>
            <person name="Sun H."/>
            <person name="Tritt A."/>
            <person name="Yoshinaga Y."/>
            <person name="Zwiers L.-H."/>
            <person name="Turgeon B."/>
            <person name="Goodwin S."/>
            <person name="Spatafora J."/>
            <person name="Crous P."/>
            <person name="Grigoriev I."/>
        </authorList>
    </citation>
    <scope>NUCLEOTIDE SEQUENCE</scope>
    <source>
        <strain evidence="2">SCOH1-5</strain>
    </source>
</reference>
<feature type="compositionally biased region" description="Low complexity" evidence="1">
    <location>
        <begin position="129"/>
        <end position="152"/>
    </location>
</feature>
<organism evidence="2 3">
    <name type="scientific">Cercospora zeae-maydis SCOH1-5</name>
    <dbReference type="NCBI Taxonomy" id="717836"/>
    <lineage>
        <taxon>Eukaryota</taxon>
        <taxon>Fungi</taxon>
        <taxon>Dikarya</taxon>
        <taxon>Ascomycota</taxon>
        <taxon>Pezizomycotina</taxon>
        <taxon>Dothideomycetes</taxon>
        <taxon>Dothideomycetidae</taxon>
        <taxon>Mycosphaerellales</taxon>
        <taxon>Mycosphaerellaceae</taxon>
        <taxon>Cercospora</taxon>
    </lineage>
</organism>
<keyword evidence="3" id="KW-1185">Reference proteome</keyword>
<feature type="region of interest" description="Disordered" evidence="1">
    <location>
        <begin position="129"/>
        <end position="237"/>
    </location>
</feature>
<dbReference type="Proteomes" id="UP000799539">
    <property type="component" value="Unassembled WGS sequence"/>
</dbReference>
<feature type="region of interest" description="Disordered" evidence="1">
    <location>
        <begin position="22"/>
        <end position="56"/>
    </location>
</feature>
<evidence type="ECO:0000313" key="3">
    <source>
        <dbReference type="Proteomes" id="UP000799539"/>
    </source>
</evidence>
<protein>
    <submittedName>
        <fullName evidence="2">Uncharacterized protein</fullName>
    </submittedName>
</protein>
<evidence type="ECO:0000256" key="1">
    <source>
        <dbReference type="SAM" id="MobiDB-lite"/>
    </source>
</evidence>
<sequence>MPTQSSSGMAPNDFWYYSRSTPGSPGPAWSQYVSYQSSSSTTTTNPASISSNPENNFVNLLDNFSPSIHQQFPSGNFPSQPQPQSHPPPFPAFNVSAGSAAEEGGSRVYPLSAAAAAAPSSRVPAATATASATPSLASGSRVGRNAAPSIAPSHHRSSASRSVHVGQSAFSEAGESLTPPLSSHGGGSGLASASASVAGSRASRGPDSNPVVGAGAGAASHHHQTSGRDPRGDPAIGFGPGGFAMRYLGY</sequence>
<accession>A0A6A6F861</accession>
<dbReference type="AlphaFoldDB" id="A0A6A6F861"/>
<feature type="compositionally biased region" description="Low complexity" evidence="1">
    <location>
        <begin position="190"/>
        <end position="205"/>
    </location>
</feature>
<name>A0A6A6F861_9PEZI</name>
<evidence type="ECO:0000313" key="2">
    <source>
        <dbReference type="EMBL" id="KAF2208757.1"/>
    </source>
</evidence>
<proteinExistence type="predicted"/>
<dbReference type="EMBL" id="ML992692">
    <property type="protein sequence ID" value="KAF2208757.1"/>
    <property type="molecule type" value="Genomic_DNA"/>
</dbReference>